<dbReference type="SUPFAM" id="SSF56988">
    <property type="entry name" value="Anthrax protective antigen"/>
    <property type="match status" value="3"/>
</dbReference>
<accession>A0A9X6JIV8</accession>
<proteinExistence type="predicted"/>
<evidence type="ECO:0000259" key="1">
    <source>
        <dbReference type="Pfam" id="PF07691"/>
    </source>
</evidence>
<dbReference type="EMBL" id="NFEH01000124">
    <property type="protein sequence ID" value="OTZ67115.1"/>
    <property type="molecule type" value="Genomic_DNA"/>
</dbReference>
<dbReference type="AlphaFoldDB" id="A0A9X6JIV8"/>
<sequence length="779" mass="88300">MCMFKLFGRKTSISFGIFFLVLLFTFNVKAESLEENTIPLEKATVQAQTYFNYVTKNTKSNWNGGELKFDRVLYDYKGKITAYLFIIHKEQVESGFLITSGNKNISGILESAREGNNPYHGVAKENSIYLGPLTHYKKTANNREFVDIHTNQIVEESKLVASNIFENPKIINDFKKNNEKKDKNSRALSGQMPQYTKKYIQGVPDLTWTYGCTPTAVANIVGYWVKSYPRLDGYNGNTVVNGINSGPYDKVLANLAKFMETTPEGATYATKGIEGLKKYFNTIGQYSVNIEQHSTWNKDPHHTFFDIYKEEINADRPVWLNTSKHPIFNEHSLSGVGYEEFFDPTEQQWYRSAIVHDTWDSTIKDYYLIWAPQIDEVISIKPGTDLNSENSKIYTEKGTAIHYNWGAGAPAGQPKDKFQAKFDQSQFLKSGDYFMQTLADDGVRVTFDNNKIIDRWTDSGGQIDRALLTNVKYGNHSLTTDFYENSGNAAIYSDIVPFDSWLAYYYPNKNLEGLPIDAKVLPPMGVNGILLENNGVGAPTAKVPADGFSARYTTVKRLPAGEYVIRGRADDGIRVLIDGKVVLDRWTASAFREDARVIKIEDGTASWAFGNSNEKNIHLIEVQYLEESNVSHVEFDIQEFWDSYYFEPKDGWLAAFYNNKDLQGPGIVKGGRTSLNKIDKLQFNWGSESPDPGIQKDNFSALFMKVEDFEPGMYEFEVKADDGVIVTVNNFNKIIDSWVPSAGEVRKKQVYLSGKTRISVKYLELEGDANIQLNYKKID</sequence>
<dbReference type="Pfam" id="PF07691">
    <property type="entry name" value="PA14"/>
    <property type="match status" value="2"/>
</dbReference>
<gene>
    <name evidence="2" type="ORF">BK769_31180</name>
</gene>
<name>A0A9X6JIV8_BACUK</name>
<dbReference type="InterPro" id="IPR011658">
    <property type="entry name" value="PA14_dom"/>
</dbReference>
<feature type="domain" description="PA14" evidence="1">
    <location>
        <begin position="651"/>
        <end position="754"/>
    </location>
</feature>
<feature type="domain" description="PA14" evidence="1">
    <location>
        <begin position="537"/>
        <end position="590"/>
    </location>
</feature>
<reference evidence="2 3" key="1">
    <citation type="submission" date="2016-10" db="EMBL/GenBank/DDBJ databases">
        <title>Comparative genomics of Bacillus thuringiensis reveals a path to pathogens against multiple invertebrate hosts.</title>
        <authorList>
            <person name="Zheng J."/>
            <person name="Gao Q."/>
            <person name="Liu H."/>
            <person name="Peng D."/>
            <person name="Ruan L."/>
            <person name="Sun M."/>
        </authorList>
    </citation>
    <scope>NUCLEOTIDE SEQUENCE [LARGE SCALE GENOMIC DNA]</scope>
    <source>
        <strain evidence="2">BGSC 4W1</strain>
    </source>
</reference>
<dbReference type="Proteomes" id="UP000195087">
    <property type="component" value="Unassembled WGS sequence"/>
</dbReference>
<evidence type="ECO:0000313" key="2">
    <source>
        <dbReference type="EMBL" id="OTZ67115.1"/>
    </source>
</evidence>
<organism evidence="2 3">
    <name type="scientific">Bacillus thuringiensis serovar kumamotoensis</name>
    <dbReference type="NCBI Taxonomy" id="132267"/>
    <lineage>
        <taxon>Bacteria</taxon>
        <taxon>Bacillati</taxon>
        <taxon>Bacillota</taxon>
        <taxon>Bacilli</taxon>
        <taxon>Bacillales</taxon>
        <taxon>Bacillaceae</taxon>
        <taxon>Bacillus</taxon>
        <taxon>Bacillus cereus group</taxon>
    </lineage>
</organism>
<protein>
    <recommendedName>
        <fullName evidence="1">PA14 domain-containing protein</fullName>
    </recommendedName>
</protein>
<dbReference type="Gene3D" id="3.90.182.10">
    <property type="entry name" value="Toxin - Anthrax Protective Antigen,domain 1"/>
    <property type="match status" value="1"/>
</dbReference>
<evidence type="ECO:0000313" key="3">
    <source>
        <dbReference type="Proteomes" id="UP000195087"/>
    </source>
</evidence>
<comment type="caution">
    <text evidence="2">The sequence shown here is derived from an EMBL/GenBank/DDBJ whole genome shotgun (WGS) entry which is preliminary data.</text>
</comment>